<reference evidence="2 3" key="2">
    <citation type="submission" date="2020-02" db="EMBL/GenBank/DDBJ databases">
        <title>Klebsiella pneumoniae genome sequencing and assembly.</title>
        <authorList>
            <person name="Starkova P.S."/>
            <person name="Sulyan O.S."/>
            <person name="Likholetova D.V."/>
            <person name="Ageevets V.A."/>
            <person name="Lazareva I.V."/>
            <person name="Sopova J.V."/>
            <person name="Sidorenko S.V."/>
        </authorList>
    </citation>
    <scope>NUCLEOTIDE SEQUENCE [LARGE SCALE GENOMIC DNA]</scope>
    <source>
        <strain evidence="2 3">2429</strain>
    </source>
</reference>
<reference evidence="1" key="1">
    <citation type="journal article" date="2020" name="Open Forum Infect. Dis.">
        <title>Microbiome restoration by RBX2660 does not preclude recurrence of multidrug-resistant urinary tract infection following subsequent antibiotic exposure: A case report.</title>
        <authorList>
            <person name="Keen E."/>
            <person name="Tasoff P."/>
            <person name="Hink T."/>
            <person name="Reske K."/>
            <person name="Dantas G."/>
            <person name="Kwon J."/>
            <person name="Dubberke E."/>
        </authorList>
    </citation>
    <scope>NUCLEOTIDE SEQUENCE</scope>
    <source>
        <strain evidence="1">Urine_1_19</strain>
    </source>
</reference>
<dbReference type="AlphaFoldDB" id="A0A6B2HWK0"/>
<accession>A0A6B2HWK0</accession>
<dbReference type="EMBL" id="JAAEFK010000019">
    <property type="protein sequence ID" value="NDL85443.1"/>
    <property type="molecule type" value="Genomic_DNA"/>
</dbReference>
<proteinExistence type="predicted"/>
<organism evidence="1">
    <name type="scientific">Klebsiella pneumoniae</name>
    <dbReference type="NCBI Taxonomy" id="573"/>
    <lineage>
        <taxon>Bacteria</taxon>
        <taxon>Pseudomonadati</taxon>
        <taxon>Pseudomonadota</taxon>
        <taxon>Gammaproteobacteria</taxon>
        <taxon>Enterobacterales</taxon>
        <taxon>Enterobacteriaceae</taxon>
        <taxon>Klebsiella/Raoultella group</taxon>
        <taxon>Klebsiella</taxon>
        <taxon>Klebsiella pneumoniae complex</taxon>
    </lineage>
</organism>
<dbReference type="Proteomes" id="UP000479475">
    <property type="component" value="Unassembled WGS sequence"/>
</dbReference>
<sequence>MAVPVFGRGFAGGRNKKTPLRVFQVVGKKGKSVFFPPLWLSAENQ</sequence>
<evidence type="ECO:0000313" key="1">
    <source>
        <dbReference type="EMBL" id="NDL85443.1"/>
    </source>
</evidence>
<comment type="caution">
    <text evidence="1">The sequence shown here is derived from an EMBL/GenBank/DDBJ whole genome shotgun (WGS) entry which is preliminary data.</text>
</comment>
<dbReference type="EMBL" id="JAAKYD010000009">
    <property type="protein sequence ID" value="NGN72771.1"/>
    <property type="molecule type" value="Genomic_DNA"/>
</dbReference>
<protein>
    <submittedName>
        <fullName evidence="1">Uncharacterized protein</fullName>
    </submittedName>
</protein>
<gene>
    <name evidence="2" type="ORF">G4V31_11570</name>
    <name evidence="1" type="ORF">GY104_19065</name>
</gene>
<evidence type="ECO:0000313" key="2">
    <source>
        <dbReference type="EMBL" id="NGN72771.1"/>
    </source>
</evidence>
<evidence type="ECO:0000313" key="3">
    <source>
        <dbReference type="Proteomes" id="UP000479475"/>
    </source>
</evidence>
<dbReference type="RefSeq" id="WP_153236425.1">
    <property type="nucleotide sequence ID" value="NZ_AP018750.1"/>
</dbReference>
<name>A0A6B2HWK0_KLEPN</name>